<gene>
    <name evidence="1" type="ORF">OFN31_26795</name>
</gene>
<sequence>RCLVFRGELVGYGDLFRMRYSEIKRPVTL</sequence>
<dbReference type="EMBL" id="JAOVKC010000288">
    <property type="protein sequence ID" value="MCV5625268.1"/>
    <property type="molecule type" value="Genomic_DNA"/>
</dbReference>
<evidence type="ECO:0000313" key="2">
    <source>
        <dbReference type="Proteomes" id="UP001208624"/>
    </source>
</evidence>
<protein>
    <submittedName>
        <fullName evidence="1">Uncharacterized protein</fullName>
    </submittedName>
</protein>
<comment type="caution">
    <text evidence="1">The sequence shown here is derived from an EMBL/GenBank/DDBJ whole genome shotgun (WGS) entry which is preliminary data.</text>
</comment>
<dbReference type="Proteomes" id="UP001208624">
    <property type="component" value="Unassembled WGS sequence"/>
</dbReference>
<evidence type="ECO:0000313" key="1">
    <source>
        <dbReference type="EMBL" id="MCV5625268.1"/>
    </source>
</evidence>
<reference evidence="1" key="1">
    <citation type="submission" date="2023-06" db="EMBL/GenBank/DDBJ databases">
        <title>Deciphering the underlying mechanisms mediating the transmission of blaNDM gene from human to animals in China.</title>
        <authorList>
            <person name="Chen K."/>
            <person name="Chen S."/>
        </authorList>
    </citation>
    <scope>NUCLEOTIDE SEQUENCE</scope>
    <source>
        <strain evidence="1">1199</strain>
    </source>
</reference>
<organism evidence="1 2">
    <name type="scientific">Escherichia coli</name>
    <dbReference type="NCBI Taxonomy" id="562"/>
    <lineage>
        <taxon>Bacteria</taxon>
        <taxon>Pseudomonadati</taxon>
        <taxon>Pseudomonadota</taxon>
        <taxon>Gammaproteobacteria</taxon>
        <taxon>Enterobacterales</taxon>
        <taxon>Enterobacteriaceae</taxon>
        <taxon>Escherichia</taxon>
    </lineage>
</organism>
<dbReference type="AlphaFoldDB" id="A0AAP3A2U8"/>
<feature type="non-terminal residue" evidence="1">
    <location>
        <position position="1"/>
    </location>
</feature>
<proteinExistence type="predicted"/>
<name>A0AAP3A2U8_ECOLX</name>
<accession>A0AAP3A2U8</accession>